<dbReference type="EMBL" id="JANJYJ010000010">
    <property type="protein sequence ID" value="KAK3182824.1"/>
    <property type="molecule type" value="Genomic_DNA"/>
</dbReference>
<evidence type="ECO:0000313" key="2">
    <source>
        <dbReference type="EMBL" id="KAK3182824.1"/>
    </source>
</evidence>
<gene>
    <name evidence="2" type="ORF">Dsin_030110</name>
</gene>
<comment type="caution">
    <text evidence="2">The sequence shown here is derived from an EMBL/GenBank/DDBJ whole genome shotgun (WGS) entry which is preliminary data.</text>
</comment>
<sequence>MIGDVLEIDDELSGDCVRKYICVRVVINVDEPLQRILWVDVMRDGNETIMLLRYERLLDHSYQCGRLGHVVRECSLAIEGDGSKDYNLVFGPWLKVPSPVKTWQYISQREGQRTGGVRSDMNGQPNDQPVAKNSMMPLRLDSDDKGKTVVVNTIMGAKGKVARERCITQSDSGMKPPCENSWIQN</sequence>
<dbReference type="AlphaFoldDB" id="A0AAE0DQX0"/>
<name>A0AAE0DQX0_9ROSI</name>
<keyword evidence="3" id="KW-1185">Reference proteome</keyword>
<feature type="region of interest" description="Disordered" evidence="1">
    <location>
        <begin position="111"/>
        <end position="130"/>
    </location>
</feature>
<dbReference type="Proteomes" id="UP001281410">
    <property type="component" value="Unassembled WGS sequence"/>
</dbReference>
<proteinExistence type="predicted"/>
<evidence type="ECO:0000256" key="1">
    <source>
        <dbReference type="SAM" id="MobiDB-lite"/>
    </source>
</evidence>
<organism evidence="2 3">
    <name type="scientific">Dipteronia sinensis</name>
    <dbReference type="NCBI Taxonomy" id="43782"/>
    <lineage>
        <taxon>Eukaryota</taxon>
        <taxon>Viridiplantae</taxon>
        <taxon>Streptophyta</taxon>
        <taxon>Embryophyta</taxon>
        <taxon>Tracheophyta</taxon>
        <taxon>Spermatophyta</taxon>
        <taxon>Magnoliopsida</taxon>
        <taxon>eudicotyledons</taxon>
        <taxon>Gunneridae</taxon>
        <taxon>Pentapetalae</taxon>
        <taxon>rosids</taxon>
        <taxon>malvids</taxon>
        <taxon>Sapindales</taxon>
        <taxon>Sapindaceae</taxon>
        <taxon>Hippocastanoideae</taxon>
        <taxon>Acereae</taxon>
        <taxon>Dipteronia</taxon>
    </lineage>
</organism>
<evidence type="ECO:0000313" key="3">
    <source>
        <dbReference type="Proteomes" id="UP001281410"/>
    </source>
</evidence>
<evidence type="ECO:0008006" key="4">
    <source>
        <dbReference type="Google" id="ProtNLM"/>
    </source>
</evidence>
<accession>A0AAE0DQX0</accession>
<reference evidence="2" key="1">
    <citation type="journal article" date="2023" name="Plant J.">
        <title>Genome sequences and population genomics provide insights into the demographic history, inbreeding, and mutation load of two 'living fossil' tree species of Dipteronia.</title>
        <authorList>
            <person name="Feng Y."/>
            <person name="Comes H.P."/>
            <person name="Chen J."/>
            <person name="Zhu S."/>
            <person name="Lu R."/>
            <person name="Zhang X."/>
            <person name="Li P."/>
            <person name="Qiu J."/>
            <person name="Olsen K.M."/>
            <person name="Qiu Y."/>
        </authorList>
    </citation>
    <scope>NUCLEOTIDE SEQUENCE</scope>
    <source>
        <strain evidence="2">NBL</strain>
    </source>
</reference>
<protein>
    <recommendedName>
        <fullName evidence="4">CCHC-type domain-containing protein</fullName>
    </recommendedName>
</protein>